<comment type="subcellular location">
    <subcellularLocation>
        <location evidence="1">Cell outer membrane</location>
        <topology evidence="1">Multi-pass membrane protein</topology>
    </subcellularLocation>
</comment>
<feature type="signal peptide" evidence="16">
    <location>
        <begin position="1"/>
        <end position="21"/>
    </location>
</feature>
<dbReference type="Pfam" id="PF22461">
    <property type="entry name" value="SLBB_2"/>
    <property type="match status" value="1"/>
</dbReference>
<keyword evidence="5" id="KW-0762">Sugar transport</keyword>
<evidence type="ECO:0000259" key="17">
    <source>
        <dbReference type="Pfam" id="PF02563"/>
    </source>
</evidence>
<evidence type="ECO:0000256" key="13">
    <source>
        <dbReference type="ARBA" id="ARBA00023237"/>
    </source>
</evidence>
<dbReference type="RefSeq" id="WP_229156718.1">
    <property type="nucleotide sequence ID" value="NZ_JAJEWP010000001.1"/>
</dbReference>
<keyword evidence="8" id="KW-0625">Polysaccharide transport</keyword>
<keyword evidence="11" id="KW-0472">Membrane</keyword>
<reference evidence="20 21" key="1">
    <citation type="submission" date="2021-10" db="EMBL/GenBank/DDBJ databases">
        <title>Draft genome of Aestuariibacter halophilus JC2043.</title>
        <authorList>
            <person name="Emsley S.A."/>
            <person name="Pfannmuller K.M."/>
            <person name="Ushijima B."/>
            <person name="Saw J.H."/>
            <person name="Videau P."/>
        </authorList>
    </citation>
    <scope>NUCLEOTIDE SEQUENCE [LARGE SCALE GENOMIC DNA]</scope>
    <source>
        <strain evidence="20 21">JC2043</strain>
    </source>
</reference>
<feature type="coiled-coil region" evidence="15">
    <location>
        <begin position="703"/>
        <end position="730"/>
    </location>
</feature>
<dbReference type="Gene3D" id="3.10.560.10">
    <property type="entry name" value="Outer membrane lipoprotein wza domain like"/>
    <property type="match status" value="6"/>
</dbReference>
<sequence length="902" mass="99449">MNVIRVLLTVVCALVAFQPIAQTMPTQQQIQQFKRLPKAQQQRIAQQMGIDLSLLDQQGQGQSNEFDNATQVYPRGTQFDEFGNPIEEDEQKARSEEDDELALYGADIFSNEPTGFNHEISMPVPDHYIIGPGDELVIALYGNETDTFTLNVERDGSILLPPLGPIQVGSLSFADATQAIRNAVTQQLIGVKVSVTMGSLRTMRVFVMGEAYKPGAYQVSALSTITNALFASGGVTDIASLRTIKVKRQGKTVVEFDLYDLLNEGDASSDITLQDGDVVFVPALKDTVEVDGQVRRPAIYELKDERHLDEVLALAGNPLPSAYIEAVSIGRFEQGRKIQITADGRQGANTPVFSGDEIKVPSVTKRVSDAVTLIGAVARPGRYQYHQGVTIGTLLGDVSKTVLETADLSYILVLRTNPVNYQMQVFQLDYIDVLSGQADDFPLASNDKVLVFSRIESESIGDIDLEELAYTEEELEEQEKEAWDERIEDKLFWQSVGLTEEDPNASASNDLEDLQSQSIITLSEQERERVLEYRDSTYFSRKRMLAPVIAMLQEQARYGHPLQLVEVNGEVKVPGLYPLPQNGGLKALIKAAGGLTEASYAQSSEITRTMVGEDGATRIEHIKFSPQTVISAQTDDITLHSKDRVNVFSVPSWQQELSVEVVGEVQFPGKYAIRRGESLAELLERVGGLTEFGDPNAAIFTREKLKEQERRNLRDLAEELRKQIASESLRRSSGAGAIVSYDEAKKLLRDLTQTEAIGRLVIDFEALLTGNESADVLLEDGDTLYIPSKTQSVNVIGEVYVPTSHLYTNDLTYQDYIEKSGGYRALADEDRTYIIRANGSVVLPQRNGGFWFDGDAADSLIRPGDTIVVPFDSDNVDNMTLWANASQIAYQIAVAVAAIGSL</sequence>
<feature type="domain" description="Soluble ligand binding" evidence="18">
    <location>
        <begin position="659"/>
        <end position="697"/>
    </location>
</feature>
<evidence type="ECO:0000256" key="7">
    <source>
        <dbReference type="ARBA" id="ARBA00022729"/>
    </source>
</evidence>
<comment type="similarity">
    <text evidence="2">Belongs to the BexD/CtrA/VexA family.</text>
</comment>
<keyword evidence="12" id="KW-0564">Palmitate</keyword>
<keyword evidence="6" id="KW-0812">Transmembrane</keyword>
<evidence type="ECO:0000313" key="20">
    <source>
        <dbReference type="EMBL" id="MCC2614802.1"/>
    </source>
</evidence>
<keyword evidence="13" id="KW-0998">Cell outer membrane</keyword>
<keyword evidence="10" id="KW-0626">Porin</keyword>
<dbReference type="Pfam" id="PF10531">
    <property type="entry name" value="SLBB"/>
    <property type="match status" value="4"/>
</dbReference>
<feature type="chain" id="PRO_5046661650" evidence="16">
    <location>
        <begin position="22"/>
        <end position="902"/>
    </location>
</feature>
<feature type="domain" description="Soluble ligand binding" evidence="18">
    <location>
        <begin position="288"/>
        <end position="338"/>
    </location>
</feature>
<keyword evidence="9" id="KW-0406">Ion transport</keyword>
<dbReference type="PANTHER" id="PTHR33619">
    <property type="entry name" value="POLYSACCHARIDE EXPORT PROTEIN GFCE-RELATED"/>
    <property type="match status" value="1"/>
</dbReference>
<keyword evidence="21" id="KW-1185">Reference proteome</keyword>
<evidence type="ECO:0000256" key="3">
    <source>
        <dbReference type="ARBA" id="ARBA00022448"/>
    </source>
</evidence>
<evidence type="ECO:0000256" key="12">
    <source>
        <dbReference type="ARBA" id="ARBA00023139"/>
    </source>
</evidence>
<keyword evidence="15" id="KW-0175">Coiled coil</keyword>
<feature type="domain" description="Soluble ligand binding" evidence="18">
    <location>
        <begin position="565"/>
        <end position="611"/>
    </location>
</feature>
<evidence type="ECO:0000256" key="8">
    <source>
        <dbReference type="ARBA" id="ARBA00023047"/>
    </source>
</evidence>
<evidence type="ECO:0000256" key="11">
    <source>
        <dbReference type="ARBA" id="ARBA00023136"/>
    </source>
</evidence>
<name>A0ABS8G2J1_9ALTE</name>
<feature type="domain" description="Soluble ligand binding" evidence="18">
    <location>
        <begin position="793"/>
        <end position="842"/>
    </location>
</feature>
<feature type="domain" description="Polysaccharide export protein N-terminal" evidence="17">
    <location>
        <begin position="123"/>
        <end position="197"/>
    </location>
</feature>
<dbReference type="InterPro" id="IPR049712">
    <property type="entry name" value="Poly_export"/>
</dbReference>
<evidence type="ECO:0000256" key="15">
    <source>
        <dbReference type="SAM" id="Coils"/>
    </source>
</evidence>
<dbReference type="EMBL" id="JAJEWP010000001">
    <property type="protein sequence ID" value="MCC2614802.1"/>
    <property type="molecule type" value="Genomic_DNA"/>
</dbReference>
<dbReference type="InterPro" id="IPR019554">
    <property type="entry name" value="Soluble_ligand-bd"/>
</dbReference>
<keyword evidence="14" id="KW-0449">Lipoprotein</keyword>
<evidence type="ECO:0000256" key="5">
    <source>
        <dbReference type="ARBA" id="ARBA00022597"/>
    </source>
</evidence>
<evidence type="ECO:0000313" key="21">
    <source>
        <dbReference type="Proteomes" id="UP001520878"/>
    </source>
</evidence>
<dbReference type="Pfam" id="PF02563">
    <property type="entry name" value="Poly_export"/>
    <property type="match status" value="1"/>
</dbReference>
<protein>
    <submittedName>
        <fullName evidence="20">SLBB domain-containing protein</fullName>
    </submittedName>
</protein>
<evidence type="ECO:0000256" key="2">
    <source>
        <dbReference type="ARBA" id="ARBA00009450"/>
    </source>
</evidence>
<evidence type="ECO:0000256" key="10">
    <source>
        <dbReference type="ARBA" id="ARBA00023114"/>
    </source>
</evidence>
<proteinExistence type="inferred from homology"/>
<keyword evidence="4" id="KW-1134">Transmembrane beta strand</keyword>
<dbReference type="PANTHER" id="PTHR33619:SF3">
    <property type="entry name" value="POLYSACCHARIDE EXPORT PROTEIN GFCE-RELATED"/>
    <property type="match status" value="1"/>
</dbReference>
<comment type="caution">
    <text evidence="20">The sequence shown here is derived from an EMBL/GenBank/DDBJ whole genome shotgun (WGS) entry which is preliminary data.</text>
</comment>
<evidence type="ECO:0000256" key="1">
    <source>
        <dbReference type="ARBA" id="ARBA00004571"/>
    </source>
</evidence>
<evidence type="ECO:0000256" key="6">
    <source>
        <dbReference type="ARBA" id="ARBA00022692"/>
    </source>
</evidence>
<evidence type="ECO:0000256" key="4">
    <source>
        <dbReference type="ARBA" id="ARBA00022452"/>
    </source>
</evidence>
<evidence type="ECO:0000256" key="14">
    <source>
        <dbReference type="ARBA" id="ARBA00023288"/>
    </source>
</evidence>
<organism evidence="20 21">
    <name type="scientific">Fluctibacter halophilus</name>
    <dbReference type="NCBI Taxonomy" id="226011"/>
    <lineage>
        <taxon>Bacteria</taxon>
        <taxon>Pseudomonadati</taxon>
        <taxon>Pseudomonadota</taxon>
        <taxon>Gammaproteobacteria</taxon>
        <taxon>Alteromonadales</taxon>
        <taxon>Alteromonadaceae</taxon>
        <taxon>Fluctibacter</taxon>
    </lineage>
</organism>
<keyword evidence="3" id="KW-0813">Transport</keyword>
<dbReference type="InterPro" id="IPR003715">
    <property type="entry name" value="Poly_export_N"/>
</dbReference>
<dbReference type="InterPro" id="IPR054765">
    <property type="entry name" value="SLBB_dom"/>
</dbReference>
<feature type="domain" description="SLBB" evidence="19">
    <location>
        <begin position="204"/>
        <end position="281"/>
    </location>
</feature>
<keyword evidence="7 16" id="KW-0732">Signal</keyword>
<gene>
    <name evidence="20" type="ORF">LJ739_00940</name>
</gene>
<dbReference type="Proteomes" id="UP001520878">
    <property type="component" value="Unassembled WGS sequence"/>
</dbReference>
<evidence type="ECO:0000259" key="19">
    <source>
        <dbReference type="Pfam" id="PF22461"/>
    </source>
</evidence>
<evidence type="ECO:0000256" key="9">
    <source>
        <dbReference type="ARBA" id="ARBA00023065"/>
    </source>
</evidence>
<accession>A0ABS8G2J1</accession>
<evidence type="ECO:0000256" key="16">
    <source>
        <dbReference type="SAM" id="SignalP"/>
    </source>
</evidence>
<evidence type="ECO:0000259" key="18">
    <source>
        <dbReference type="Pfam" id="PF10531"/>
    </source>
</evidence>